<dbReference type="RefSeq" id="WP_252663835.1">
    <property type="nucleotide sequence ID" value="NZ_CP098611.1"/>
</dbReference>
<proteinExistence type="predicted"/>
<feature type="transmembrane region" description="Helical" evidence="1">
    <location>
        <begin position="273"/>
        <end position="293"/>
    </location>
</feature>
<evidence type="ECO:0008006" key="4">
    <source>
        <dbReference type="Google" id="ProtNLM"/>
    </source>
</evidence>
<evidence type="ECO:0000313" key="3">
    <source>
        <dbReference type="Proteomes" id="UP001056708"/>
    </source>
</evidence>
<feature type="transmembrane region" description="Helical" evidence="1">
    <location>
        <begin position="372"/>
        <end position="388"/>
    </location>
</feature>
<keyword evidence="1" id="KW-0472">Membrane</keyword>
<protein>
    <recommendedName>
        <fullName evidence="4">Glycosyltransferase RgtA/B/C/D-like domain-containing protein</fullName>
    </recommendedName>
</protein>
<feature type="transmembrane region" description="Helical" evidence="1">
    <location>
        <begin position="121"/>
        <end position="148"/>
    </location>
</feature>
<dbReference type="Proteomes" id="UP001056708">
    <property type="component" value="Chromosome"/>
</dbReference>
<sequence>MKQASSRYSLKHNLTVKNAIVGLLFLAGLFYLFFLLFPTLHITVFPGVDSWTYALSYLPQRDISFGKEVAYTYGPLGYLVSGSLLPENYQQIAWFKFTVHSLFLVLAAVQFWRIKSLSGRLFWLVSLFGVYHTLVALDYLLVLGYLLILSWIPQLRGRKGLAIALLLGGWAGFSALVKFTAGVMTFGALLMYWLGHLYPIYRSLARGPKLQEALVILLTATGSAMAVTFVGLHGNLGLGLLRLLPSAAIALAWGWGTQRYLKDNPRCAKVRPSLGWFSSLAVFGVTLTAVVLMTQRPSMLGFVLWSLQFSSGYSSAMSLIGSSVELALAIAMVVMLLTLFVRFVTGRSLGLFLALAFILWIVLKHGFVRQDAHVFMFFFVTPFLLSVARQQRPRRPSRRLSGVVMLLMLAVMGLYWQFPGVFGHPEIPWNLSLIHKPRLVLNRVVHFDFSRVFEEVQAMSNESLMPVRLSDEVNGYLQPKTVDVMPWEIALIPANNLNWQPRRTLQSYAAYTTRLDNWTAQGVREQPPEAILYDFVDLDGRHPFVSEPATLFEVFSRYQLSPEFPEFIPTELQPNLMLLEPRPESRSWLASPEVERRSLSWNEAMTLPQVEGQMLRGAIAIKESFLGKIIKTLLRAAPVRMRVTYTDGSEATYRILPTTSENGVILSHLPRSPQEGLAFWQGLELPNLPLPAAVDSIAFETDNPLIYRSGIDVTLTSFALKPSSPSAHN</sequence>
<organism evidence="2 3">
    <name type="scientific">Phormidium yuhuli AB48</name>
    <dbReference type="NCBI Taxonomy" id="2940671"/>
    <lineage>
        <taxon>Bacteria</taxon>
        <taxon>Bacillati</taxon>
        <taxon>Cyanobacteriota</taxon>
        <taxon>Cyanophyceae</taxon>
        <taxon>Oscillatoriophycideae</taxon>
        <taxon>Oscillatoriales</taxon>
        <taxon>Oscillatoriaceae</taxon>
        <taxon>Phormidium</taxon>
        <taxon>Phormidium yuhuli</taxon>
    </lineage>
</organism>
<accession>A0ABY5ASR6</accession>
<feature type="transmembrane region" description="Helical" evidence="1">
    <location>
        <begin position="348"/>
        <end position="366"/>
    </location>
</feature>
<evidence type="ECO:0000256" key="1">
    <source>
        <dbReference type="SAM" id="Phobius"/>
    </source>
</evidence>
<keyword evidence="1" id="KW-0812">Transmembrane</keyword>
<feature type="transmembrane region" description="Helical" evidence="1">
    <location>
        <begin position="214"/>
        <end position="234"/>
    </location>
</feature>
<name>A0ABY5ASR6_9CYAN</name>
<keyword evidence="3" id="KW-1185">Reference proteome</keyword>
<feature type="transmembrane region" description="Helical" evidence="1">
    <location>
        <begin position="20"/>
        <end position="42"/>
    </location>
</feature>
<dbReference type="EMBL" id="CP098611">
    <property type="protein sequence ID" value="USR91806.1"/>
    <property type="molecule type" value="Genomic_DNA"/>
</dbReference>
<feature type="transmembrane region" description="Helical" evidence="1">
    <location>
        <begin position="92"/>
        <end position="109"/>
    </location>
</feature>
<feature type="transmembrane region" description="Helical" evidence="1">
    <location>
        <begin position="313"/>
        <end position="341"/>
    </location>
</feature>
<reference evidence="2" key="1">
    <citation type="submission" date="2022-06" db="EMBL/GenBank/DDBJ databases">
        <title>Genome sequence of Phormidium yuhuli AB48 isolated from an industrial photobioreactor environment.</title>
        <authorList>
            <person name="Qiu Y."/>
            <person name="Noonan A.J.C."/>
            <person name="Dofher K."/>
            <person name="Koch M."/>
            <person name="Kieft B."/>
            <person name="Lin X."/>
            <person name="Ziels R.M."/>
            <person name="Hallam S.J."/>
        </authorList>
    </citation>
    <scope>NUCLEOTIDE SEQUENCE</scope>
    <source>
        <strain evidence="2">AB48</strain>
    </source>
</reference>
<feature type="transmembrane region" description="Helical" evidence="1">
    <location>
        <begin position="160"/>
        <end position="193"/>
    </location>
</feature>
<gene>
    <name evidence="2" type="ORF">NEA10_03510</name>
</gene>
<evidence type="ECO:0000313" key="2">
    <source>
        <dbReference type="EMBL" id="USR91806.1"/>
    </source>
</evidence>
<feature type="transmembrane region" description="Helical" evidence="1">
    <location>
        <begin position="240"/>
        <end position="261"/>
    </location>
</feature>
<feature type="transmembrane region" description="Helical" evidence="1">
    <location>
        <begin position="400"/>
        <end position="418"/>
    </location>
</feature>
<keyword evidence="1" id="KW-1133">Transmembrane helix</keyword>